<evidence type="ECO:0000256" key="7">
    <source>
        <dbReference type="ARBA" id="ARBA00022801"/>
    </source>
</evidence>
<dbReference type="Gene3D" id="3.30.420.10">
    <property type="entry name" value="Ribonuclease H-like superfamily/Ribonuclease H"/>
    <property type="match status" value="1"/>
</dbReference>
<dbReference type="AlphaFoldDB" id="A0A8A3PF72"/>
<feature type="domain" description="RNase H type-1" evidence="8">
    <location>
        <begin position="65"/>
        <end position="228"/>
    </location>
</feature>
<dbReference type="InterPro" id="IPR036397">
    <property type="entry name" value="RNaseH_sf"/>
</dbReference>
<evidence type="ECO:0000256" key="2">
    <source>
        <dbReference type="ARBA" id="ARBA00005300"/>
    </source>
</evidence>
<keyword evidence="5" id="KW-0479">Metal-binding</keyword>
<name>A0A8A3PF72_9HELO</name>
<dbReference type="InterPro" id="IPR002156">
    <property type="entry name" value="RNaseH_domain"/>
</dbReference>
<comment type="similarity">
    <text evidence="2">Belongs to the RNase H family.</text>
</comment>
<evidence type="ECO:0000256" key="5">
    <source>
        <dbReference type="ARBA" id="ARBA00022723"/>
    </source>
</evidence>
<dbReference type="PROSITE" id="PS50879">
    <property type="entry name" value="RNASE_H_1"/>
    <property type="match status" value="1"/>
</dbReference>
<dbReference type="GO" id="GO:0043137">
    <property type="term" value="P:DNA replication, removal of RNA primer"/>
    <property type="evidence" value="ECO:0007669"/>
    <property type="project" value="TreeGrafter"/>
</dbReference>
<dbReference type="Proteomes" id="UP000672032">
    <property type="component" value="Chromosome 4"/>
</dbReference>
<organism evidence="9 10">
    <name type="scientific">Monilinia vaccinii-corymbosi</name>
    <dbReference type="NCBI Taxonomy" id="61207"/>
    <lineage>
        <taxon>Eukaryota</taxon>
        <taxon>Fungi</taxon>
        <taxon>Dikarya</taxon>
        <taxon>Ascomycota</taxon>
        <taxon>Pezizomycotina</taxon>
        <taxon>Leotiomycetes</taxon>
        <taxon>Helotiales</taxon>
        <taxon>Sclerotiniaceae</taxon>
        <taxon>Monilinia</taxon>
    </lineage>
</organism>
<dbReference type="SUPFAM" id="SSF53098">
    <property type="entry name" value="Ribonuclease H-like"/>
    <property type="match status" value="1"/>
</dbReference>
<evidence type="ECO:0000259" key="8">
    <source>
        <dbReference type="PROSITE" id="PS50879"/>
    </source>
</evidence>
<protein>
    <recommendedName>
        <fullName evidence="3">ribonuclease H</fullName>
        <ecNumber evidence="3">3.1.26.4</ecNumber>
    </recommendedName>
</protein>
<evidence type="ECO:0000256" key="1">
    <source>
        <dbReference type="ARBA" id="ARBA00000077"/>
    </source>
</evidence>
<keyword evidence="10" id="KW-1185">Reference proteome</keyword>
<evidence type="ECO:0000256" key="6">
    <source>
        <dbReference type="ARBA" id="ARBA00022759"/>
    </source>
</evidence>
<dbReference type="GO" id="GO:0003676">
    <property type="term" value="F:nucleic acid binding"/>
    <property type="evidence" value="ECO:0007669"/>
    <property type="project" value="InterPro"/>
</dbReference>
<proteinExistence type="inferred from homology"/>
<comment type="catalytic activity">
    <reaction evidence="1">
        <text>Endonucleolytic cleavage to 5'-phosphomonoester.</text>
        <dbReference type="EC" id="3.1.26.4"/>
    </reaction>
</comment>
<dbReference type="InterPro" id="IPR012337">
    <property type="entry name" value="RNaseH-like_sf"/>
</dbReference>
<sequence length="244" mass="28045">MMEKYLARERRRDQERSLEERKIFSRKFDLHQYFSPASRNTQRFIHHNKSEGYSMVHNAVEMSGDPKTLVVAVHGACPHNGSPLVTKSSFGLFFGEGSNLNMYEQISRPAGQVHTNSHAELMAVYHALHLIDDSSLLDKWRARNGEILTAIIMTDSAYVYDIFTTWIWEWRDSNFTASNTYPAADRAWIERIDKLIEDLKNRNIHIRFWSVPREDIEGADKLANAALVDGPIGVQGEPFIGDIY</sequence>
<evidence type="ECO:0000256" key="4">
    <source>
        <dbReference type="ARBA" id="ARBA00022722"/>
    </source>
</evidence>
<dbReference type="EMBL" id="CP063408">
    <property type="protein sequence ID" value="QSZ33730.1"/>
    <property type="molecule type" value="Genomic_DNA"/>
</dbReference>
<dbReference type="Pfam" id="PF00075">
    <property type="entry name" value="RNase_H"/>
    <property type="match status" value="1"/>
</dbReference>
<dbReference type="GO" id="GO:0004523">
    <property type="term" value="F:RNA-DNA hybrid ribonuclease activity"/>
    <property type="evidence" value="ECO:0007669"/>
    <property type="project" value="UniProtKB-EC"/>
</dbReference>
<keyword evidence="6" id="KW-0255">Endonuclease</keyword>
<evidence type="ECO:0000313" key="9">
    <source>
        <dbReference type="EMBL" id="QSZ33730.1"/>
    </source>
</evidence>
<reference evidence="9" key="1">
    <citation type="submission" date="2020-10" db="EMBL/GenBank/DDBJ databases">
        <title>Genome Sequence of Monilinia vaccinii-corymbosi Sheds Light on Mummy Berry Disease Infection of Blueberry and Mating Type.</title>
        <authorList>
            <person name="Yow A.G."/>
            <person name="Zhang Y."/>
            <person name="Bansal K."/>
            <person name="Eacker S.M."/>
            <person name="Sullivan S."/>
            <person name="Liachko I."/>
            <person name="Cubeta M.A."/>
            <person name="Rollins J.A."/>
            <person name="Ashrafi H."/>
        </authorList>
    </citation>
    <scope>NUCLEOTIDE SEQUENCE</scope>
    <source>
        <strain evidence="9">RL-1</strain>
    </source>
</reference>
<dbReference type="PANTHER" id="PTHR10642">
    <property type="entry name" value="RIBONUCLEASE H1"/>
    <property type="match status" value="1"/>
</dbReference>
<dbReference type="PANTHER" id="PTHR10642:SF26">
    <property type="entry name" value="RIBONUCLEASE H1"/>
    <property type="match status" value="1"/>
</dbReference>
<evidence type="ECO:0000313" key="10">
    <source>
        <dbReference type="Proteomes" id="UP000672032"/>
    </source>
</evidence>
<keyword evidence="7" id="KW-0378">Hydrolase</keyword>
<dbReference type="OrthoDB" id="245563at2759"/>
<evidence type="ECO:0000256" key="3">
    <source>
        <dbReference type="ARBA" id="ARBA00012180"/>
    </source>
</evidence>
<keyword evidence="4" id="KW-0540">Nuclease</keyword>
<dbReference type="GO" id="GO:0046872">
    <property type="term" value="F:metal ion binding"/>
    <property type="evidence" value="ECO:0007669"/>
    <property type="project" value="UniProtKB-KW"/>
</dbReference>
<gene>
    <name evidence="9" type="ORF">DSL72_005301</name>
</gene>
<dbReference type="InterPro" id="IPR050092">
    <property type="entry name" value="RNase_H"/>
</dbReference>
<dbReference type="EC" id="3.1.26.4" evidence="3"/>
<accession>A0A8A3PF72</accession>